<feature type="region of interest" description="Disordered" evidence="8">
    <location>
        <begin position="1"/>
        <end position="21"/>
    </location>
</feature>
<reference evidence="10" key="1">
    <citation type="submission" date="2019-03" db="EMBL/GenBank/DDBJ databases">
        <title>Long read genome sequence of the mycoparasitic Pythium oligandrum ATCC 38472 isolated from sugarbeet rhizosphere.</title>
        <authorList>
            <person name="Gaulin E."/>
        </authorList>
    </citation>
    <scope>NUCLEOTIDE SEQUENCE</scope>
    <source>
        <strain evidence="10">ATCC 38472_TT</strain>
    </source>
</reference>
<dbReference type="GO" id="GO:0004185">
    <property type="term" value="F:serine-type carboxypeptidase activity"/>
    <property type="evidence" value="ECO:0007669"/>
    <property type="project" value="UniProtKB-UniRule"/>
</dbReference>
<evidence type="ECO:0000256" key="3">
    <source>
        <dbReference type="ARBA" id="ARBA00022670"/>
    </source>
</evidence>
<comment type="caution">
    <text evidence="10">The sequence shown here is derived from an EMBL/GenBank/DDBJ whole genome shotgun (WGS) entry which is preliminary data.</text>
</comment>
<dbReference type="InterPro" id="IPR029058">
    <property type="entry name" value="AB_hydrolase_fold"/>
</dbReference>
<dbReference type="SUPFAM" id="SSF53474">
    <property type="entry name" value="alpha/beta-Hydrolases"/>
    <property type="match status" value="1"/>
</dbReference>
<dbReference type="EC" id="3.4.16.-" evidence="7"/>
<sequence length="484" mass="53680">MAPTEGTPLNPSNPSRHPSKRKTRVAVLIGTVIAAAAVIGLWSAGKADQAVTTTTSSPPVSGVFCDVTKQDAGYINLPNKKDDHYFYWYFESRSNPTTDPFVIWLTGGPGTSSIMALLAENGPCKVNDNLTTSINPYSWTSNANVLWLDQPTNVGFSYSTAAEDDDHDQDDVGENFYAFLQGFLDKHPELEGRPLFITGESYAGHYIPAVSHKIWQESKKNTTASARINLEGIAIGNGLTNPKIQVAHVLDMVDNEYNITLMDGEEYERAKDHLQKCLKVGEAYLTNGTIPDPDYALEVCDILIPPFKNARRNPYDIRLPCPNVEENSDCYDITAITEFLNQDYVKKELNAPSNIQWQESNENVNHAFTGSGDFVRSYDGYVADLLDDSDIRVLLYVGDADTMCNWFGVKAWATAMDWKHKDEINAAIEHPFLTSDGSVNAGTVSAYKNQLTLLRLFNAGHMVPRDQPAVSLEMLNRFISGEHF</sequence>
<evidence type="ECO:0000313" key="10">
    <source>
        <dbReference type="EMBL" id="TMW66304.1"/>
    </source>
</evidence>
<name>A0A8K1CNF1_PYTOL</name>
<dbReference type="Pfam" id="PF00450">
    <property type="entry name" value="Peptidase_S10"/>
    <property type="match status" value="1"/>
</dbReference>
<dbReference type="AlphaFoldDB" id="A0A8K1CNF1"/>
<evidence type="ECO:0000256" key="1">
    <source>
        <dbReference type="ARBA" id="ARBA00009431"/>
    </source>
</evidence>
<evidence type="ECO:0000256" key="4">
    <source>
        <dbReference type="ARBA" id="ARBA00022729"/>
    </source>
</evidence>
<dbReference type="OrthoDB" id="443318at2759"/>
<evidence type="ECO:0000313" key="11">
    <source>
        <dbReference type="Proteomes" id="UP000794436"/>
    </source>
</evidence>
<dbReference type="Proteomes" id="UP000794436">
    <property type="component" value="Unassembled WGS sequence"/>
</dbReference>
<keyword evidence="4" id="KW-0732">Signal</keyword>
<keyword evidence="2 7" id="KW-0121">Carboxypeptidase</keyword>
<dbReference type="InterPro" id="IPR018202">
    <property type="entry name" value="Ser_caboxypep_ser_AS"/>
</dbReference>
<evidence type="ECO:0000256" key="9">
    <source>
        <dbReference type="SAM" id="Phobius"/>
    </source>
</evidence>
<evidence type="ECO:0000256" key="2">
    <source>
        <dbReference type="ARBA" id="ARBA00022645"/>
    </source>
</evidence>
<keyword evidence="5 7" id="KW-0378">Hydrolase</keyword>
<dbReference type="GO" id="GO:0006508">
    <property type="term" value="P:proteolysis"/>
    <property type="evidence" value="ECO:0007669"/>
    <property type="project" value="UniProtKB-KW"/>
</dbReference>
<dbReference type="PANTHER" id="PTHR11802:SF113">
    <property type="entry name" value="SERINE CARBOXYPEPTIDASE CTSA-4.1"/>
    <property type="match status" value="1"/>
</dbReference>
<dbReference type="PANTHER" id="PTHR11802">
    <property type="entry name" value="SERINE PROTEASE FAMILY S10 SERINE CARBOXYPEPTIDASE"/>
    <property type="match status" value="1"/>
</dbReference>
<keyword evidence="9" id="KW-0472">Membrane</keyword>
<proteinExistence type="inferred from homology"/>
<dbReference type="Gene3D" id="1.10.287.410">
    <property type="match status" value="1"/>
</dbReference>
<keyword evidence="9" id="KW-1133">Transmembrane helix</keyword>
<keyword evidence="9" id="KW-0812">Transmembrane</keyword>
<evidence type="ECO:0000256" key="8">
    <source>
        <dbReference type="SAM" id="MobiDB-lite"/>
    </source>
</evidence>
<evidence type="ECO:0000256" key="6">
    <source>
        <dbReference type="ARBA" id="ARBA00023180"/>
    </source>
</evidence>
<keyword evidence="11" id="KW-1185">Reference proteome</keyword>
<dbReference type="Gene3D" id="3.40.50.1820">
    <property type="entry name" value="alpha/beta hydrolase"/>
    <property type="match status" value="1"/>
</dbReference>
<keyword evidence="6" id="KW-0325">Glycoprotein</keyword>
<dbReference type="PRINTS" id="PR00724">
    <property type="entry name" value="CRBOXYPTASEC"/>
</dbReference>
<organism evidence="10 11">
    <name type="scientific">Pythium oligandrum</name>
    <name type="common">Mycoparasitic fungus</name>
    <dbReference type="NCBI Taxonomy" id="41045"/>
    <lineage>
        <taxon>Eukaryota</taxon>
        <taxon>Sar</taxon>
        <taxon>Stramenopiles</taxon>
        <taxon>Oomycota</taxon>
        <taxon>Peronosporomycetes</taxon>
        <taxon>Pythiales</taxon>
        <taxon>Pythiaceae</taxon>
        <taxon>Pythium</taxon>
    </lineage>
</organism>
<feature type="compositionally biased region" description="Polar residues" evidence="8">
    <location>
        <begin position="7"/>
        <end position="16"/>
    </location>
</feature>
<evidence type="ECO:0000256" key="7">
    <source>
        <dbReference type="RuleBase" id="RU361156"/>
    </source>
</evidence>
<accession>A0A8K1CNF1</accession>
<comment type="similarity">
    <text evidence="1 7">Belongs to the peptidase S10 family.</text>
</comment>
<dbReference type="PROSITE" id="PS00131">
    <property type="entry name" value="CARBOXYPEPT_SER_SER"/>
    <property type="match status" value="1"/>
</dbReference>
<feature type="transmembrane region" description="Helical" evidence="9">
    <location>
        <begin position="25"/>
        <end position="45"/>
    </location>
</feature>
<protein>
    <recommendedName>
        <fullName evidence="7">Carboxypeptidase</fullName>
        <ecNumber evidence="7">3.4.16.-</ecNumber>
    </recommendedName>
</protein>
<dbReference type="InterPro" id="IPR001563">
    <property type="entry name" value="Peptidase_S10"/>
</dbReference>
<dbReference type="EMBL" id="SPLM01000036">
    <property type="protein sequence ID" value="TMW66304.1"/>
    <property type="molecule type" value="Genomic_DNA"/>
</dbReference>
<gene>
    <name evidence="10" type="ORF">Poli38472_004069</name>
</gene>
<evidence type="ECO:0000256" key="5">
    <source>
        <dbReference type="ARBA" id="ARBA00022801"/>
    </source>
</evidence>
<keyword evidence="3 7" id="KW-0645">Protease</keyword>